<evidence type="ECO:0000313" key="1">
    <source>
        <dbReference type="EMBL" id="XDV65284.1"/>
    </source>
</evidence>
<dbReference type="RefSeq" id="WP_369778327.1">
    <property type="nucleotide sequence ID" value="NZ_CP165727.1"/>
</dbReference>
<dbReference type="SUPFAM" id="SSF52540">
    <property type="entry name" value="P-loop containing nucleoside triphosphate hydrolases"/>
    <property type="match status" value="1"/>
</dbReference>
<dbReference type="EMBL" id="CP165727">
    <property type="protein sequence ID" value="XDV65284.1"/>
    <property type="molecule type" value="Genomic_DNA"/>
</dbReference>
<sequence length="230" mass="26098">MTDPLLDDDLVHVAEERLSALLTAQRLGTLPPDGKAEIADIMRTLAGRTGPVRLVLMAGLPGSGKTTLAHELELRGFLRLCPDERVWRAHGHYGRDFPRGEYKVRERPILEEIAAELRTALGAGRDVVMDHGFWTVDERQEWRRIGEQVGATVTLVYLPATHDELWERIDERNQQTFDDPNSMYFSEDDLRRHAGRFEVPGADEPHLVYDGRSATILSVLGYDDTRESQR</sequence>
<dbReference type="AlphaFoldDB" id="A0AB39Y561"/>
<name>A0AB39Y561_9ACTN</name>
<dbReference type="Gene3D" id="3.40.50.300">
    <property type="entry name" value="P-loop containing nucleotide triphosphate hydrolases"/>
    <property type="match status" value="1"/>
</dbReference>
<proteinExistence type="predicted"/>
<dbReference type="Pfam" id="PF13671">
    <property type="entry name" value="AAA_33"/>
    <property type="match status" value="1"/>
</dbReference>
<organism evidence="1">
    <name type="scientific">Streptomyces sp. R33</name>
    <dbReference type="NCBI Taxonomy" id="3238629"/>
    <lineage>
        <taxon>Bacteria</taxon>
        <taxon>Bacillati</taxon>
        <taxon>Actinomycetota</taxon>
        <taxon>Actinomycetes</taxon>
        <taxon>Kitasatosporales</taxon>
        <taxon>Streptomycetaceae</taxon>
        <taxon>Streptomyces</taxon>
    </lineage>
</organism>
<reference evidence="1" key="1">
    <citation type="submission" date="2024-08" db="EMBL/GenBank/DDBJ databases">
        <authorList>
            <person name="Yu S.T."/>
        </authorList>
    </citation>
    <scope>NUCLEOTIDE SEQUENCE</scope>
    <source>
        <strain evidence="1">R33</strain>
    </source>
</reference>
<dbReference type="InterPro" id="IPR027417">
    <property type="entry name" value="P-loop_NTPase"/>
</dbReference>
<gene>
    <name evidence="1" type="ORF">AB5J51_21155</name>
</gene>
<accession>A0AB39Y561</accession>
<protein>
    <submittedName>
        <fullName evidence="1">AAA family ATPase</fullName>
    </submittedName>
</protein>